<dbReference type="AlphaFoldDB" id="A0AAD5Z624"/>
<proteinExistence type="predicted"/>
<comment type="caution">
    <text evidence="2">The sequence shown here is derived from an EMBL/GenBank/DDBJ whole genome shotgun (WGS) entry which is preliminary data.</text>
</comment>
<name>A0AAD5Z624_9POAL</name>
<evidence type="ECO:0000256" key="1">
    <source>
        <dbReference type="SAM" id="MobiDB-lite"/>
    </source>
</evidence>
<feature type="compositionally biased region" description="Basic and acidic residues" evidence="1">
    <location>
        <begin position="137"/>
        <end position="149"/>
    </location>
</feature>
<organism evidence="2 3">
    <name type="scientific">Rhynchospora tenuis</name>
    <dbReference type="NCBI Taxonomy" id="198213"/>
    <lineage>
        <taxon>Eukaryota</taxon>
        <taxon>Viridiplantae</taxon>
        <taxon>Streptophyta</taxon>
        <taxon>Embryophyta</taxon>
        <taxon>Tracheophyta</taxon>
        <taxon>Spermatophyta</taxon>
        <taxon>Magnoliopsida</taxon>
        <taxon>Liliopsida</taxon>
        <taxon>Poales</taxon>
        <taxon>Cyperaceae</taxon>
        <taxon>Cyperoideae</taxon>
        <taxon>Rhynchosporeae</taxon>
        <taxon>Rhynchospora</taxon>
    </lineage>
</organism>
<keyword evidence="3" id="KW-1185">Reference proteome</keyword>
<dbReference type="Proteomes" id="UP001210211">
    <property type="component" value="Unassembled WGS sequence"/>
</dbReference>
<protein>
    <recommendedName>
        <fullName evidence="4">Ribosome biogenesis regulatory protein</fullName>
    </recommendedName>
</protein>
<evidence type="ECO:0000313" key="3">
    <source>
        <dbReference type="Proteomes" id="UP001210211"/>
    </source>
</evidence>
<reference evidence="2 3" key="1">
    <citation type="journal article" date="2022" name="Cell">
        <title>Repeat-based holocentromeres influence genome architecture and karyotype evolution.</title>
        <authorList>
            <person name="Hofstatter P.G."/>
            <person name="Thangavel G."/>
            <person name="Lux T."/>
            <person name="Neumann P."/>
            <person name="Vondrak T."/>
            <person name="Novak P."/>
            <person name="Zhang M."/>
            <person name="Costa L."/>
            <person name="Castellani M."/>
            <person name="Scott A."/>
            <person name="Toegelov H."/>
            <person name="Fuchs J."/>
            <person name="Mata-Sucre Y."/>
            <person name="Dias Y."/>
            <person name="Vanzela A.L.L."/>
            <person name="Huettel B."/>
            <person name="Almeida C.C.S."/>
            <person name="Simkova H."/>
            <person name="Souza G."/>
            <person name="Pedrosa-Harand A."/>
            <person name="Macas J."/>
            <person name="Mayer K.F.X."/>
            <person name="Houben A."/>
            <person name="Marques A."/>
        </authorList>
    </citation>
    <scope>NUCLEOTIDE SEQUENCE [LARGE SCALE GENOMIC DNA]</scope>
    <source>
        <strain evidence="2">RhyTen1mFocal</strain>
    </source>
</reference>
<dbReference type="EMBL" id="JAMRDG010000002">
    <property type="protein sequence ID" value="KAJ3687546.1"/>
    <property type="molecule type" value="Genomic_DNA"/>
</dbReference>
<evidence type="ECO:0000313" key="2">
    <source>
        <dbReference type="EMBL" id="KAJ3687546.1"/>
    </source>
</evidence>
<gene>
    <name evidence="2" type="ORF">LUZ61_016710</name>
</gene>
<feature type="compositionally biased region" description="Basic and acidic residues" evidence="1">
    <location>
        <begin position="42"/>
        <end position="55"/>
    </location>
</feature>
<accession>A0AAD5Z624</accession>
<feature type="compositionally biased region" description="Basic and acidic residues" evidence="1">
    <location>
        <begin position="69"/>
        <end position="80"/>
    </location>
</feature>
<sequence length="158" mass="17330">MKGLKKQEKNFLENLKRAGKSGALPSHIQIAATALPITGTKKEVPKKASKDELERVAGMASISTASGGKFDEKFPGEKPPKHSGKHRKFLPVVEGKGIGSKEKQQTEKILNQLLSISTSSHEILDVNKAVTMFNVKKEKQRKKEKDVNRAKSGKLKTS</sequence>
<evidence type="ECO:0008006" key="4">
    <source>
        <dbReference type="Google" id="ProtNLM"/>
    </source>
</evidence>
<feature type="region of interest" description="Disordered" evidence="1">
    <location>
        <begin position="42"/>
        <end position="86"/>
    </location>
</feature>
<feature type="region of interest" description="Disordered" evidence="1">
    <location>
        <begin position="137"/>
        <end position="158"/>
    </location>
</feature>